<dbReference type="InterPro" id="IPR036875">
    <property type="entry name" value="Znf_CCHC_sf"/>
</dbReference>
<feature type="non-terminal residue" evidence="5">
    <location>
        <position position="1"/>
    </location>
</feature>
<dbReference type="EMBL" id="KN831774">
    <property type="protein sequence ID" value="KIM44099.1"/>
    <property type="molecule type" value="Genomic_DNA"/>
</dbReference>
<sequence>MQAALWNDKLNPEISSWKKVVAAAEIIEIAENVNGTSKEEAPRGDANNHASGSHSNARSHHGDSNRRFSSRDNHSQSSRGRGRGGHSRFGSTPRREFIKREPVDYGLSDKEKAARLADGRCFRCNKPGHTGRNCPDGHSVKHTGNKPPGVANFNMEFMGEHSSSDSNSAEVLDSLPLGHVTYENFEDSDLSDSPDICQRSRPAWMISSDSKPRRHIGDARAMVAEYILNEVQPFPGDDRFPQPHFENEFPDDDMYTVNDYSRGITASIHIARLRHDTFSIGKWYAEICAKHTD</sequence>
<name>A0A0C3CJ62_HEBCY</name>
<dbReference type="SMART" id="SM00343">
    <property type="entry name" value="ZnF_C2HC"/>
    <property type="match status" value="1"/>
</dbReference>
<dbReference type="OrthoDB" id="3205788at2759"/>
<feature type="domain" description="CCHC-type" evidence="4">
    <location>
        <begin position="120"/>
        <end position="136"/>
    </location>
</feature>
<feature type="compositionally biased region" description="Basic and acidic residues" evidence="3">
    <location>
        <begin position="93"/>
        <end position="103"/>
    </location>
</feature>
<feature type="compositionally biased region" description="Basic and acidic residues" evidence="3">
    <location>
        <begin position="60"/>
        <end position="74"/>
    </location>
</feature>
<dbReference type="GO" id="GO:0003676">
    <property type="term" value="F:nucleic acid binding"/>
    <property type="evidence" value="ECO:0007669"/>
    <property type="project" value="InterPro"/>
</dbReference>
<dbReference type="GO" id="GO:0008270">
    <property type="term" value="F:zinc ion binding"/>
    <property type="evidence" value="ECO:0007669"/>
    <property type="project" value="UniProtKB-KW"/>
</dbReference>
<feature type="region of interest" description="Disordered" evidence="3">
    <location>
        <begin position="34"/>
        <end position="103"/>
    </location>
</feature>
<reference evidence="6" key="2">
    <citation type="submission" date="2015-01" db="EMBL/GenBank/DDBJ databases">
        <title>Evolutionary Origins and Diversification of the Mycorrhizal Mutualists.</title>
        <authorList>
            <consortium name="DOE Joint Genome Institute"/>
            <consortium name="Mycorrhizal Genomics Consortium"/>
            <person name="Kohler A."/>
            <person name="Kuo A."/>
            <person name="Nagy L.G."/>
            <person name="Floudas D."/>
            <person name="Copeland A."/>
            <person name="Barry K.W."/>
            <person name="Cichocki N."/>
            <person name="Veneault-Fourrey C."/>
            <person name="LaButti K."/>
            <person name="Lindquist E.A."/>
            <person name="Lipzen A."/>
            <person name="Lundell T."/>
            <person name="Morin E."/>
            <person name="Murat C."/>
            <person name="Riley R."/>
            <person name="Ohm R."/>
            <person name="Sun H."/>
            <person name="Tunlid A."/>
            <person name="Henrissat B."/>
            <person name="Grigoriev I.V."/>
            <person name="Hibbett D.S."/>
            <person name="Martin F."/>
        </authorList>
    </citation>
    <scope>NUCLEOTIDE SEQUENCE [LARGE SCALE GENOMIC DNA]</scope>
    <source>
        <strain evidence="6">h7</strain>
    </source>
</reference>
<dbReference type="HOGENOM" id="CLU_951725_0_0_1"/>
<gene>
    <name evidence="5" type="ORF">M413DRAFT_67819</name>
</gene>
<evidence type="ECO:0000256" key="3">
    <source>
        <dbReference type="SAM" id="MobiDB-lite"/>
    </source>
</evidence>
<reference evidence="5 6" key="1">
    <citation type="submission" date="2014-04" db="EMBL/GenBank/DDBJ databases">
        <authorList>
            <consortium name="DOE Joint Genome Institute"/>
            <person name="Kuo A."/>
            <person name="Gay G."/>
            <person name="Dore J."/>
            <person name="Kohler A."/>
            <person name="Nagy L.G."/>
            <person name="Floudas D."/>
            <person name="Copeland A."/>
            <person name="Barry K.W."/>
            <person name="Cichocki N."/>
            <person name="Veneault-Fourrey C."/>
            <person name="LaButti K."/>
            <person name="Lindquist E.A."/>
            <person name="Lipzen A."/>
            <person name="Lundell T."/>
            <person name="Morin E."/>
            <person name="Murat C."/>
            <person name="Sun H."/>
            <person name="Tunlid A."/>
            <person name="Henrissat B."/>
            <person name="Grigoriev I.V."/>
            <person name="Hibbett D.S."/>
            <person name="Martin F."/>
            <person name="Nordberg H.P."/>
            <person name="Cantor M.N."/>
            <person name="Hua S.X."/>
        </authorList>
    </citation>
    <scope>NUCLEOTIDE SEQUENCE [LARGE SCALE GENOMIC DNA]</scope>
    <source>
        <strain evidence="6">h7</strain>
    </source>
</reference>
<dbReference type="Proteomes" id="UP000053424">
    <property type="component" value="Unassembled WGS sequence"/>
</dbReference>
<evidence type="ECO:0000313" key="5">
    <source>
        <dbReference type="EMBL" id="KIM44099.1"/>
    </source>
</evidence>
<dbReference type="Pfam" id="PF00098">
    <property type="entry name" value="zf-CCHC"/>
    <property type="match status" value="1"/>
</dbReference>
<evidence type="ECO:0000256" key="2">
    <source>
        <dbReference type="PROSITE-ProRule" id="PRU00047"/>
    </source>
</evidence>
<keyword evidence="2" id="KW-0862">Zinc</keyword>
<keyword evidence="2" id="KW-0479">Metal-binding</keyword>
<dbReference type="Gene3D" id="4.10.60.10">
    <property type="entry name" value="Zinc finger, CCHC-type"/>
    <property type="match status" value="1"/>
</dbReference>
<keyword evidence="2" id="KW-0863">Zinc-finger</keyword>
<dbReference type="AlphaFoldDB" id="A0A0C3CJ62"/>
<evidence type="ECO:0000256" key="1">
    <source>
        <dbReference type="ARBA" id="ARBA00022664"/>
    </source>
</evidence>
<keyword evidence="1" id="KW-0507">mRNA processing</keyword>
<proteinExistence type="predicted"/>
<evidence type="ECO:0000259" key="4">
    <source>
        <dbReference type="PROSITE" id="PS50158"/>
    </source>
</evidence>
<dbReference type="InterPro" id="IPR001878">
    <property type="entry name" value="Znf_CCHC"/>
</dbReference>
<protein>
    <recommendedName>
        <fullName evidence="4">CCHC-type domain-containing protein</fullName>
    </recommendedName>
</protein>
<dbReference type="GO" id="GO:0006397">
    <property type="term" value="P:mRNA processing"/>
    <property type="evidence" value="ECO:0007669"/>
    <property type="project" value="UniProtKB-KW"/>
</dbReference>
<dbReference type="SUPFAM" id="SSF57756">
    <property type="entry name" value="Retrovirus zinc finger-like domains"/>
    <property type="match status" value="1"/>
</dbReference>
<dbReference type="PROSITE" id="PS50158">
    <property type="entry name" value="ZF_CCHC"/>
    <property type="match status" value="1"/>
</dbReference>
<accession>A0A0C3CJ62</accession>
<keyword evidence="6" id="KW-1185">Reference proteome</keyword>
<evidence type="ECO:0000313" key="6">
    <source>
        <dbReference type="Proteomes" id="UP000053424"/>
    </source>
</evidence>
<organism evidence="5 6">
    <name type="scientific">Hebeloma cylindrosporum</name>
    <dbReference type="NCBI Taxonomy" id="76867"/>
    <lineage>
        <taxon>Eukaryota</taxon>
        <taxon>Fungi</taxon>
        <taxon>Dikarya</taxon>
        <taxon>Basidiomycota</taxon>
        <taxon>Agaricomycotina</taxon>
        <taxon>Agaricomycetes</taxon>
        <taxon>Agaricomycetidae</taxon>
        <taxon>Agaricales</taxon>
        <taxon>Agaricineae</taxon>
        <taxon>Hymenogastraceae</taxon>
        <taxon>Hebeloma</taxon>
    </lineage>
</organism>